<name>A0A284R7F8_ARMOS</name>
<gene>
    <name evidence="1" type="ORF">ARMOST_08033</name>
</gene>
<sequence length="95" mass="10667">MGLRFSRADSHFVCPVCDFIRAFSLVVCLNSLDHPRRIGYIVLCLCTARILGKGERIMKSITNQKRCIFSLEGSLDLVSRDQNCACVMVIARSKV</sequence>
<reference evidence="2" key="1">
    <citation type="journal article" date="2017" name="Nat. Ecol. Evol.">
        <title>Genome expansion and lineage-specific genetic innovations in the forest pathogenic fungi Armillaria.</title>
        <authorList>
            <person name="Sipos G."/>
            <person name="Prasanna A.N."/>
            <person name="Walter M.C."/>
            <person name="O'Connor E."/>
            <person name="Balint B."/>
            <person name="Krizsan K."/>
            <person name="Kiss B."/>
            <person name="Hess J."/>
            <person name="Varga T."/>
            <person name="Slot J."/>
            <person name="Riley R."/>
            <person name="Boka B."/>
            <person name="Rigling D."/>
            <person name="Barry K."/>
            <person name="Lee J."/>
            <person name="Mihaltcheva S."/>
            <person name="LaButti K."/>
            <person name="Lipzen A."/>
            <person name="Waldron R."/>
            <person name="Moloney N.M."/>
            <person name="Sperisen C."/>
            <person name="Kredics L."/>
            <person name="Vagvoelgyi C."/>
            <person name="Patrignani A."/>
            <person name="Fitzpatrick D."/>
            <person name="Nagy I."/>
            <person name="Doyle S."/>
            <person name="Anderson J.B."/>
            <person name="Grigoriev I.V."/>
            <person name="Gueldener U."/>
            <person name="Muensterkoetter M."/>
            <person name="Nagy L.G."/>
        </authorList>
    </citation>
    <scope>NUCLEOTIDE SEQUENCE [LARGE SCALE GENOMIC DNA]</scope>
    <source>
        <strain evidence="2">C18/9</strain>
    </source>
</reference>
<keyword evidence="2" id="KW-1185">Reference proteome</keyword>
<evidence type="ECO:0000313" key="1">
    <source>
        <dbReference type="EMBL" id="SJL04665.1"/>
    </source>
</evidence>
<dbReference type="EMBL" id="FUEG01000005">
    <property type="protein sequence ID" value="SJL04665.1"/>
    <property type="molecule type" value="Genomic_DNA"/>
</dbReference>
<evidence type="ECO:0000313" key="2">
    <source>
        <dbReference type="Proteomes" id="UP000219338"/>
    </source>
</evidence>
<dbReference type="Proteomes" id="UP000219338">
    <property type="component" value="Unassembled WGS sequence"/>
</dbReference>
<proteinExistence type="predicted"/>
<dbReference type="AlphaFoldDB" id="A0A284R7F8"/>
<organism evidence="1 2">
    <name type="scientific">Armillaria ostoyae</name>
    <name type="common">Armillaria root rot fungus</name>
    <dbReference type="NCBI Taxonomy" id="47428"/>
    <lineage>
        <taxon>Eukaryota</taxon>
        <taxon>Fungi</taxon>
        <taxon>Dikarya</taxon>
        <taxon>Basidiomycota</taxon>
        <taxon>Agaricomycotina</taxon>
        <taxon>Agaricomycetes</taxon>
        <taxon>Agaricomycetidae</taxon>
        <taxon>Agaricales</taxon>
        <taxon>Marasmiineae</taxon>
        <taxon>Physalacriaceae</taxon>
        <taxon>Armillaria</taxon>
    </lineage>
</organism>
<accession>A0A284R7F8</accession>
<protein>
    <submittedName>
        <fullName evidence="1">Uncharacterized protein</fullName>
    </submittedName>
</protein>